<feature type="non-terminal residue" evidence="2">
    <location>
        <position position="244"/>
    </location>
</feature>
<gene>
    <name evidence="2" type="ORF">ENF32_00830</name>
</gene>
<dbReference type="InterPro" id="IPR036866">
    <property type="entry name" value="RibonucZ/Hydroxyglut_hydro"/>
</dbReference>
<accession>A0A7C0YAB3</accession>
<dbReference type="Pfam" id="PF00753">
    <property type="entry name" value="Lactamase_B"/>
    <property type="match status" value="1"/>
</dbReference>
<protein>
    <submittedName>
        <fullName evidence="2">Ribonuclease J</fullName>
    </submittedName>
</protein>
<dbReference type="Proteomes" id="UP000885690">
    <property type="component" value="Unassembled WGS sequence"/>
</dbReference>
<feature type="domain" description="Metallo-beta-lactamase" evidence="1">
    <location>
        <begin position="17"/>
        <end position="210"/>
    </location>
</feature>
<dbReference type="SMART" id="SM00849">
    <property type="entry name" value="Lactamase_B"/>
    <property type="match status" value="1"/>
</dbReference>
<dbReference type="InterPro" id="IPR001279">
    <property type="entry name" value="Metallo-B-lactamas"/>
</dbReference>
<comment type="caution">
    <text evidence="2">The sequence shown here is derived from an EMBL/GenBank/DDBJ whole genome shotgun (WGS) entry which is preliminary data.</text>
</comment>
<dbReference type="EMBL" id="DQWS01000034">
    <property type="protein sequence ID" value="HDD52598.1"/>
    <property type="molecule type" value="Genomic_DNA"/>
</dbReference>
<dbReference type="AlphaFoldDB" id="A0A7C0YAB3"/>
<dbReference type="PANTHER" id="PTHR43694">
    <property type="entry name" value="RIBONUCLEASE J"/>
    <property type="match status" value="1"/>
</dbReference>
<evidence type="ECO:0000259" key="1">
    <source>
        <dbReference type="SMART" id="SM00849"/>
    </source>
</evidence>
<dbReference type="CDD" id="cd07714">
    <property type="entry name" value="RNaseJ_MBL-fold"/>
    <property type="match status" value="1"/>
</dbReference>
<reference evidence="2" key="1">
    <citation type="journal article" date="2020" name="mSystems">
        <title>Genome- and Community-Level Interaction Insights into Carbon Utilization and Element Cycling Functions of Hydrothermarchaeota in Hydrothermal Sediment.</title>
        <authorList>
            <person name="Zhou Z."/>
            <person name="Liu Y."/>
            <person name="Xu W."/>
            <person name="Pan J."/>
            <person name="Luo Z.H."/>
            <person name="Li M."/>
        </authorList>
    </citation>
    <scope>NUCLEOTIDE SEQUENCE [LARGE SCALE GENOMIC DNA]</scope>
    <source>
        <strain evidence="2">HyVt-115</strain>
    </source>
</reference>
<dbReference type="Gene3D" id="3.60.15.10">
    <property type="entry name" value="Ribonuclease Z/Hydroxyacylglutathione hydrolase-like"/>
    <property type="match status" value="1"/>
</dbReference>
<name>A0A7C0YAB3_9BACT</name>
<evidence type="ECO:0000313" key="2">
    <source>
        <dbReference type="EMBL" id="HDD52598.1"/>
    </source>
</evidence>
<proteinExistence type="predicted"/>
<dbReference type="PANTHER" id="PTHR43694:SF1">
    <property type="entry name" value="RIBONUCLEASE J"/>
    <property type="match status" value="1"/>
</dbReference>
<organism evidence="2">
    <name type="scientific">Thermosulfidibacter takaii</name>
    <dbReference type="NCBI Taxonomy" id="412593"/>
    <lineage>
        <taxon>Bacteria</taxon>
        <taxon>Pseudomonadati</taxon>
        <taxon>Thermosulfidibacterota</taxon>
        <taxon>Thermosulfidibacteria</taxon>
        <taxon>Thermosulfidibacterales</taxon>
        <taxon>Thermosulfidibacteraceae</taxon>
    </lineage>
</organism>
<sequence length="244" mass="26934">MEKPIKIIPLGGLGEIGKNCLVLEYDQQLLVIDAGIIFPEESVYGVDLVAPDFTYILERKDQVVGVVLTHGHEDHIGALPILLDRIRAPVYGTPLTLGLARHKLEDAGIKNFRFFPVEPGGTLHTGPFSVRFVHVCHSIPDGVGLILETPVGTLVHTGDFKIDQTPVDAIPTQLELFALYGKDALLLLSDSTNVDKEGYSISEKEVGEKLEVIFFKAQGRIFVATFASHIHRIQQILYLSRRFG</sequence>
<dbReference type="SUPFAM" id="SSF56281">
    <property type="entry name" value="Metallo-hydrolase/oxidoreductase"/>
    <property type="match status" value="1"/>
</dbReference>